<feature type="region of interest" description="Disordered" evidence="1">
    <location>
        <begin position="323"/>
        <end position="344"/>
    </location>
</feature>
<feature type="compositionally biased region" description="Polar residues" evidence="1">
    <location>
        <begin position="329"/>
        <end position="344"/>
    </location>
</feature>
<feature type="region of interest" description="Disordered" evidence="1">
    <location>
        <begin position="489"/>
        <end position="509"/>
    </location>
</feature>
<dbReference type="Proteomes" id="UP001165063">
    <property type="component" value="Unassembled WGS sequence"/>
</dbReference>
<accession>A0A9W6YVH9</accession>
<feature type="region of interest" description="Disordered" evidence="1">
    <location>
        <begin position="1"/>
        <end position="30"/>
    </location>
</feature>
<protein>
    <submittedName>
        <fullName evidence="2">Unnamed protein product</fullName>
    </submittedName>
</protein>
<sequence length="815" mass="92921">MKRKGIQSLEDENTSKQHHITSNTTQYPTLSQNQHLPKISPLQQYPTNFESINGQLPSLLPCEKEDTTLKRKQNETSWEDRQLKMFYSIASELSMELKLLLGRLVIVQNFDLADLITNFISCGCSQNSTDAIFSEILGGLFNENGIILDTNSKFEDKLKFSGINGWIHLSKESSSFRTNNLHTQNEGTVNIHSNCEDSNYNSNNEIHNPMVFFVNQEDFCQSNDTQTIQDTTLMVDSSSNTIGSTSSQNYHSQDLARSEQRLNEKKHIGVPNELDQETQCIQHETDFSVFSDPVTTIFTPQSLATPVPGRLRTGMLNAEWDQLSHESPDSSSQSNNKPVSHSVQEVANKRCKHCQNVSDLFTRLANFIAYNERVTIPALQGTPELYHYHATFSLDRLFKTHPSLKTLIDSGKIAELKLHIVEPNEDLKNYVFFNWMNKFTETTIELFELALNDCDLNPLCFLLPKMLNLRILHIKCSLSRNGFHNANRIEMNDSDEHDGGSSTSSEGVVRGDNFSISGYNSRFDYLLKHISTMPSLKKVSLEFTGSAGSLGTYFDDVEYKSFRSFLEDNCCLMAEGSENDSNSNLFATVRPDFEIEVNDLTFKLPSDFHSIERLYPIRELLMSLTIQVDLGDRSLISVPFERLQAYTKLRSLTILIKELSPLSYDFSTDRQLKKLNHFTFTSTSYLKKLELSGYPLTSKFMSSIPNSVKYFMLRNPLLLDSNSNSYIIDESTSLMSFQLPTGLEYLKIEVTRDMAFPWFVISNSKTLLMLKVIALEINFNEFSDNFQISPRPVPNPFLQSLPISHLHKFSLKTEY</sequence>
<comment type="caution">
    <text evidence="2">The sequence shown here is derived from an EMBL/GenBank/DDBJ whole genome shotgun (WGS) entry which is preliminary data.</text>
</comment>
<proteinExistence type="predicted"/>
<evidence type="ECO:0000256" key="1">
    <source>
        <dbReference type="SAM" id="MobiDB-lite"/>
    </source>
</evidence>
<dbReference type="AlphaFoldDB" id="A0A9W6YVH9"/>
<dbReference type="EMBL" id="BSXU01002696">
    <property type="protein sequence ID" value="GMG39144.1"/>
    <property type="molecule type" value="Genomic_DNA"/>
</dbReference>
<evidence type="ECO:0000313" key="2">
    <source>
        <dbReference type="EMBL" id="GMG39144.1"/>
    </source>
</evidence>
<evidence type="ECO:0000313" key="3">
    <source>
        <dbReference type="Proteomes" id="UP001165063"/>
    </source>
</evidence>
<name>A0A9W6YVH9_AMBMO</name>
<gene>
    <name evidence="2" type="ORF">Amon01_000510300</name>
</gene>
<feature type="compositionally biased region" description="Polar residues" evidence="1">
    <location>
        <begin position="20"/>
        <end position="30"/>
    </location>
</feature>
<reference evidence="2" key="1">
    <citation type="submission" date="2023-04" db="EMBL/GenBank/DDBJ databases">
        <title>Ambrosiozyma monospora NBRC 1965.</title>
        <authorList>
            <person name="Ichikawa N."/>
            <person name="Sato H."/>
            <person name="Tonouchi N."/>
        </authorList>
    </citation>
    <scope>NUCLEOTIDE SEQUENCE</scope>
    <source>
        <strain evidence="2">NBRC 1965</strain>
    </source>
</reference>
<keyword evidence="3" id="KW-1185">Reference proteome</keyword>
<organism evidence="2 3">
    <name type="scientific">Ambrosiozyma monospora</name>
    <name type="common">Yeast</name>
    <name type="synonym">Endomycopsis monosporus</name>
    <dbReference type="NCBI Taxonomy" id="43982"/>
    <lineage>
        <taxon>Eukaryota</taxon>
        <taxon>Fungi</taxon>
        <taxon>Dikarya</taxon>
        <taxon>Ascomycota</taxon>
        <taxon>Saccharomycotina</taxon>
        <taxon>Pichiomycetes</taxon>
        <taxon>Pichiales</taxon>
        <taxon>Pichiaceae</taxon>
        <taxon>Ambrosiozyma</taxon>
    </lineage>
</organism>